<dbReference type="GO" id="GO:0004222">
    <property type="term" value="F:metalloendopeptidase activity"/>
    <property type="evidence" value="ECO:0007669"/>
    <property type="project" value="TreeGrafter"/>
</dbReference>
<keyword evidence="2" id="KW-1185">Reference proteome</keyword>
<dbReference type="InterPro" id="IPR051156">
    <property type="entry name" value="Mito/Outer_Membr_Metalloprot"/>
</dbReference>
<dbReference type="AlphaFoldDB" id="A0A392Q3N1"/>
<accession>A0A392Q3N1</accession>
<dbReference type="PANTHER" id="PTHR22726:SF1">
    <property type="entry name" value="METALLOENDOPEPTIDASE OMA1, MITOCHONDRIAL"/>
    <property type="match status" value="1"/>
</dbReference>
<sequence>MSSASSEYSVWLHLTRSLPPSMSHLDGLNWEVLVVNKPNITTHCYPAGKIVTTTASVYHYPGDAHLATVLAHELVTLSILRYC</sequence>
<dbReference type="Proteomes" id="UP000265520">
    <property type="component" value="Unassembled WGS sequence"/>
</dbReference>
<organism evidence="1 2">
    <name type="scientific">Trifolium medium</name>
    <dbReference type="NCBI Taxonomy" id="97028"/>
    <lineage>
        <taxon>Eukaryota</taxon>
        <taxon>Viridiplantae</taxon>
        <taxon>Streptophyta</taxon>
        <taxon>Embryophyta</taxon>
        <taxon>Tracheophyta</taxon>
        <taxon>Spermatophyta</taxon>
        <taxon>Magnoliopsida</taxon>
        <taxon>eudicotyledons</taxon>
        <taxon>Gunneridae</taxon>
        <taxon>Pentapetalae</taxon>
        <taxon>rosids</taxon>
        <taxon>fabids</taxon>
        <taxon>Fabales</taxon>
        <taxon>Fabaceae</taxon>
        <taxon>Papilionoideae</taxon>
        <taxon>50 kb inversion clade</taxon>
        <taxon>NPAAA clade</taxon>
        <taxon>Hologalegina</taxon>
        <taxon>IRL clade</taxon>
        <taxon>Trifolieae</taxon>
        <taxon>Trifolium</taxon>
    </lineage>
</organism>
<protein>
    <submittedName>
        <fullName evidence="1">Mitochondrial-like metalloendopeptidase OMA1</fullName>
    </submittedName>
</protein>
<proteinExistence type="predicted"/>
<evidence type="ECO:0000313" key="2">
    <source>
        <dbReference type="Proteomes" id="UP000265520"/>
    </source>
</evidence>
<feature type="non-terminal residue" evidence="1">
    <location>
        <position position="83"/>
    </location>
</feature>
<evidence type="ECO:0000313" key="1">
    <source>
        <dbReference type="EMBL" id="MCI18921.1"/>
    </source>
</evidence>
<name>A0A392Q3N1_9FABA</name>
<dbReference type="GO" id="GO:0016020">
    <property type="term" value="C:membrane"/>
    <property type="evidence" value="ECO:0007669"/>
    <property type="project" value="TreeGrafter"/>
</dbReference>
<dbReference type="PANTHER" id="PTHR22726">
    <property type="entry name" value="METALLOENDOPEPTIDASE OMA1"/>
    <property type="match status" value="1"/>
</dbReference>
<dbReference type="GO" id="GO:0051603">
    <property type="term" value="P:proteolysis involved in protein catabolic process"/>
    <property type="evidence" value="ECO:0007669"/>
    <property type="project" value="TreeGrafter"/>
</dbReference>
<dbReference type="EMBL" id="LXQA010112401">
    <property type="protein sequence ID" value="MCI18921.1"/>
    <property type="molecule type" value="Genomic_DNA"/>
</dbReference>
<comment type="caution">
    <text evidence="1">The sequence shown here is derived from an EMBL/GenBank/DDBJ whole genome shotgun (WGS) entry which is preliminary data.</text>
</comment>
<reference evidence="1 2" key="1">
    <citation type="journal article" date="2018" name="Front. Plant Sci.">
        <title>Red Clover (Trifolium pratense) and Zigzag Clover (T. medium) - A Picture of Genomic Similarities and Differences.</title>
        <authorList>
            <person name="Dluhosova J."/>
            <person name="Istvanek J."/>
            <person name="Nedelnik J."/>
            <person name="Repkova J."/>
        </authorList>
    </citation>
    <scope>NUCLEOTIDE SEQUENCE [LARGE SCALE GENOMIC DNA]</scope>
    <source>
        <strain evidence="2">cv. 10/8</strain>
        <tissue evidence="1">Leaf</tissue>
    </source>
</reference>